<sequence length="166" mass="19148">MPANEDKPAETTHLGDESFMTAEDLQSYMDRRRAALNADDSATRTEANKARDELIAQLSEPLKLDRQTVHDVVDNLKMRLTTAAERGETEVLMLRFPNALCTDHGRAINNEEPDWPDTLTGRPRQFYEIWRDHLKEADFQLKTMVIDWPDGMPGDIGMYLSWKRLE</sequence>
<dbReference type="eggNOG" id="COG0517">
    <property type="taxonomic scope" value="Bacteria"/>
</dbReference>
<dbReference type="STRING" id="195105.CN97_19540"/>
<evidence type="ECO:0000313" key="1">
    <source>
        <dbReference type="EMBL" id="KFI27839.1"/>
    </source>
</evidence>
<keyword evidence="2" id="KW-1185">Reference proteome</keyword>
<name>A0A086Y0N9_9RHOB</name>
<accession>A0A086Y0N9</accession>
<organism evidence="1 2">
    <name type="scientific">Haematobacter massiliensis</name>
    <dbReference type="NCBI Taxonomy" id="195105"/>
    <lineage>
        <taxon>Bacteria</taxon>
        <taxon>Pseudomonadati</taxon>
        <taxon>Pseudomonadota</taxon>
        <taxon>Alphaproteobacteria</taxon>
        <taxon>Rhodobacterales</taxon>
        <taxon>Paracoccaceae</taxon>
        <taxon>Haematobacter</taxon>
    </lineage>
</organism>
<evidence type="ECO:0000313" key="2">
    <source>
        <dbReference type="Proteomes" id="UP000028826"/>
    </source>
</evidence>
<dbReference type="AlphaFoldDB" id="A0A086Y0N9"/>
<protein>
    <submittedName>
        <fullName evidence="1">Uncharacterized protein</fullName>
    </submittedName>
</protein>
<dbReference type="RefSeq" id="WP_035712310.1">
    <property type="nucleotide sequence ID" value="NZ_CAMIFG010000097.1"/>
</dbReference>
<comment type="caution">
    <text evidence="1">The sequence shown here is derived from an EMBL/GenBank/DDBJ whole genome shotgun (WGS) entry which is preliminary data.</text>
</comment>
<proteinExistence type="predicted"/>
<dbReference type="Proteomes" id="UP000028826">
    <property type="component" value="Unassembled WGS sequence"/>
</dbReference>
<dbReference type="OrthoDB" id="7871683at2"/>
<gene>
    <name evidence="1" type="ORF">CN97_19540</name>
</gene>
<dbReference type="EMBL" id="JGYG01000009">
    <property type="protein sequence ID" value="KFI27839.1"/>
    <property type="molecule type" value="Genomic_DNA"/>
</dbReference>
<reference evidence="1 2" key="1">
    <citation type="submission" date="2014-03" db="EMBL/GenBank/DDBJ databases">
        <title>Genome of Haematobacter massiliensis CCUG 47968.</title>
        <authorList>
            <person name="Wang D."/>
            <person name="Wang G."/>
        </authorList>
    </citation>
    <scope>NUCLEOTIDE SEQUENCE [LARGE SCALE GENOMIC DNA]</scope>
    <source>
        <strain evidence="1 2">CCUG 47968</strain>
    </source>
</reference>